<sequence>MRAVTAGAAARQGPISRANERTRLSGSPASRSSSVTRALSAKTSRCSSSASSSITCAPAASGDGVGGKARGGVIRASGGEFESSAQTLSWPLHSNPPPEVMEDEAEELQREVFALRARPPKLAGNRRVQHQLLELYDGGVRGGRGGGQLPPQLERLQKAEGSAMMVSARPELPQLFLSRQQRRQTRGVKNTEHKPQQDQD</sequence>
<feature type="region of interest" description="Disordered" evidence="1">
    <location>
        <begin position="1"/>
        <end position="69"/>
    </location>
</feature>
<dbReference type="EMBL" id="PGGS01000318">
    <property type="protein sequence ID" value="PNH05274.1"/>
    <property type="molecule type" value="Genomic_DNA"/>
</dbReference>
<organism evidence="2 3">
    <name type="scientific">Tetrabaena socialis</name>
    <dbReference type="NCBI Taxonomy" id="47790"/>
    <lineage>
        <taxon>Eukaryota</taxon>
        <taxon>Viridiplantae</taxon>
        <taxon>Chlorophyta</taxon>
        <taxon>core chlorophytes</taxon>
        <taxon>Chlorophyceae</taxon>
        <taxon>CS clade</taxon>
        <taxon>Chlamydomonadales</taxon>
        <taxon>Tetrabaenaceae</taxon>
        <taxon>Tetrabaena</taxon>
    </lineage>
</organism>
<dbReference type="AlphaFoldDB" id="A0A2J7ZYC3"/>
<feature type="compositionally biased region" description="Low complexity" evidence="1">
    <location>
        <begin position="25"/>
        <end position="62"/>
    </location>
</feature>
<protein>
    <submittedName>
        <fullName evidence="2">Uncharacterized protein</fullName>
    </submittedName>
</protein>
<keyword evidence="3" id="KW-1185">Reference proteome</keyword>
<proteinExistence type="predicted"/>
<dbReference type="Proteomes" id="UP000236333">
    <property type="component" value="Unassembled WGS sequence"/>
</dbReference>
<reference evidence="2 3" key="1">
    <citation type="journal article" date="2017" name="Mol. Biol. Evol.">
        <title>The 4-celled Tetrabaena socialis nuclear genome reveals the essential components for genetic control of cell number at the origin of multicellularity in the volvocine lineage.</title>
        <authorList>
            <person name="Featherston J."/>
            <person name="Arakaki Y."/>
            <person name="Hanschen E.R."/>
            <person name="Ferris P.J."/>
            <person name="Michod R.E."/>
            <person name="Olson B.J.S.C."/>
            <person name="Nozaki H."/>
            <person name="Durand P.M."/>
        </authorList>
    </citation>
    <scope>NUCLEOTIDE SEQUENCE [LARGE SCALE GENOMIC DNA]</scope>
    <source>
        <strain evidence="2 3">NIES-571</strain>
    </source>
</reference>
<name>A0A2J7ZYC3_9CHLO</name>
<evidence type="ECO:0000313" key="2">
    <source>
        <dbReference type="EMBL" id="PNH05274.1"/>
    </source>
</evidence>
<evidence type="ECO:0000313" key="3">
    <source>
        <dbReference type="Proteomes" id="UP000236333"/>
    </source>
</evidence>
<feature type="region of interest" description="Disordered" evidence="1">
    <location>
        <begin position="170"/>
        <end position="200"/>
    </location>
</feature>
<comment type="caution">
    <text evidence="2">The sequence shown here is derived from an EMBL/GenBank/DDBJ whole genome shotgun (WGS) entry which is preliminary data.</text>
</comment>
<accession>A0A2J7ZYC3</accession>
<gene>
    <name evidence="2" type="ORF">TSOC_008451</name>
</gene>
<evidence type="ECO:0000256" key="1">
    <source>
        <dbReference type="SAM" id="MobiDB-lite"/>
    </source>
</evidence>
<feature type="compositionally biased region" description="Basic and acidic residues" evidence="1">
    <location>
        <begin position="189"/>
        <end position="200"/>
    </location>
</feature>